<reference evidence="1 2" key="1">
    <citation type="submission" date="2021-06" db="EMBL/GenBank/DDBJ databases">
        <authorList>
            <person name="Palmer J.M."/>
        </authorList>
    </citation>
    <scope>NUCLEOTIDE SEQUENCE [LARGE SCALE GENOMIC DNA]</scope>
    <source>
        <strain evidence="1 2">MEX-2019</strain>
        <tissue evidence="1">Muscle</tissue>
    </source>
</reference>
<dbReference type="Proteomes" id="UP001311232">
    <property type="component" value="Unassembled WGS sequence"/>
</dbReference>
<keyword evidence="2" id="KW-1185">Reference proteome</keyword>
<proteinExistence type="predicted"/>
<dbReference type="EMBL" id="JAHHUM010000333">
    <property type="protein sequence ID" value="KAK5620808.1"/>
    <property type="molecule type" value="Genomic_DNA"/>
</dbReference>
<sequence>MEELGSKGILITGPFAYERLYPRPTNRVTIMCPSRLEVYLSVTGRSEYLGCASVYQLAAWISLAHLPVHPPMLSVRQETPVSIKPPTVHPLTVTHFSSDDRITTSSSLPLASNQATPGLNCVYL</sequence>
<name>A0AAV9SI37_9TELE</name>
<comment type="caution">
    <text evidence="1">The sequence shown here is derived from an EMBL/GenBank/DDBJ whole genome shotgun (WGS) entry which is preliminary data.</text>
</comment>
<organism evidence="1 2">
    <name type="scientific">Crenichthys baileyi</name>
    <name type="common">White River springfish</name>
    <dbReference type="NCBI Taxonomy" id="28760"/>
    <lineage>
        <taxon>Eukaryota</taxon>
        <taxon>Metazoa</taxon>
        <taxon>Chordata</taxon>
        <taxon>Craniata</taxon>
        <taxon>Vertebrata</taxon>
        <taxon>Euteleostomi</taxon>
        <taxon>Actinopterygii</taxon>
        <taxon>Neopterygii</taxon>
        <taxon>Teleostei</taxon>
        <taxon>Neoteleostei</taxon>
        <taxon>Acanthomorphata</taxon>
        <taxon>Ovalentaria</taxon>
        <taxon>Atherinomorphae</taxon>
        <taxon>Cyprinodontiformes</taxon>
        <taxon>Goodeidae</taxon>
        <taxon>Crenichthys</taxon>
    </lineage>
</organism>
<gene>
    <name evidence="1" type="ORF">CRENBAI_018207</name>
</gene>
<accession>A0AAV9SI37</accession>
<evidence type="ECO:0000313" key="1">
    <source>
        <dbReference type="EMBL" id="KAK5620808.1"/>
    </source>
</evidence>
<dbReference type="AlphaFoldDB" id="A0AAV9SI37"/>
<evidence type="ECO:0000313" key="2">
    <source>
        <dbReference type="Proteomes" id="UP001311232"/>
    </source>
</evidence>
<protein>
    <submittedName>
        <fullName evidence="1">Uncharacterized protein</fullName>
    </submittedName>
</protein>